<organism evidence="1 2">
    <name type="scientific">Hypoxylon rubiginosum</name>
    <dbReference type="NCBI Taxonomy" id="110542"/>
    <lineage>
        <taxon>Eukaryota</taxon>
        <taxon>Fungi</taxon>
        <taxon>Dikarya</taxon>
        <taxon>Ascomycota</taxon>
        <taxon>Pezizomycotina</taxon>
        <taxon>Sordariomycetes</taxon>
        <taxon>Xylariomycetidae</taxon>
        <taxon>Xylariales</taxon>
        <taxon>Hypoxylaceae</taxon>
        <taxon>Hypoxylon</taxon>
    </lineage>
</organism>
<dbReference type="EMBL" id="MU394316">
    <property type="protein sequence ID" value="KAI6086342.1"/>
    <property type="molecule type" value="Genomic_DNA"/>
</dbReference>
<accession>A0ACC0D0R9</accession>
<evidence type="ECO:0000313" key="1">
    <source>
        <dbReference type="EMBL" id="KAI6086342.1"/>
    </source>
</evidence>
<sequence>MSAETTTPVHDFVTIPTFKALLWLGIGLMTVAFITRAYIRLVSFRRLFSEDWLMLLSLCMFLTNAVLATIYMQPLVDLVHLADGTFRPGPTFKGDTKVALEAFAATAVLANLGTWLVKLNFLLFFYRFGHQLLKFRVSWWFVSIFVVASGITQIGLIQFDCMINDVDTILATCSSASSLQRTHRLFIISVVLDILTDFLIICFPISILWSSRITLRQKLVLSAIFSLVGFTITVTILRGSTSISTSDLSGAAGVNIAFTFWFNLEYTVAFLIACIVSFRSLFVQRRNRANLQARRQVPASTGHRGGIGGLRRRMRELHDTLLDTCRELEGCDAEGEVYGLPMPASGLMTVDFSRGETASDWTAAGYDSAEKTPRISTQASCDGSVDQSIQ</sequence>
<protein>
    <submittedName>
        <fullName evidence="1">Uncharacterized protein</fullName>
    </submittedName>
</protein>
<comment type="caution">
    <text evidence="1">The sequence shown here is derived from an EMBL/GenBank/DDBJ whole genome shotgun (WGS) entry which is preliminary data.</text>
</comment>
<gene>
    <name evidence="1" type="ORF">F4821DRAFT_238533</name>
</gene>
<proteinExistence type="predicted"/>
<evidence type="ECO:0000313" key="2">
    <source>
        <dbReference type="Proteomes" id="UP001497680"/>
    </source>
</evidence>
<reference evidence="1 2" key="1">
    <citation type="journal article" date="2022" name="New Phytol.">
        <title>Ecological generalism drives hyperdiversity of secondary metabolite gene clusters in xylarialean endophytes.</title>
        <authorList>
            <person name="Franco M.E.E."/>
            <person name="Wisecaver J.H."/>
            <person name="Arnold A.E."/>
            <person name="Ju Y.M."/>
            <person name="Slot J.C."/>
            <person name="Ahrendt S."/>
            <person name="Moore L.P."/>
            <person name="Eastman K.E."/>
            <person name="Scott K."/>
            <person name="Konkel Z."/>
            <person name="Mondo S.J."/>
            <person name="Kuo A."/>
            <person name="Hayes R.D."/>
            <person name="Haridas S."/>
            <person name="Andreopoulos B."/>
            <person name="Riley R."/>
            <person name="LaButti K."/>
            <person name="Pangilinan J."/>
            <person name="Lipzen A."/>
            <person name="Amirebrahimi M."/>
            <person name="Yan J."/>
            <person name="Adam C."/>
            <person name="Keymanesh K."/>
            <person name="Ng V."/>
            <person name="Louie K."/>
            <person name="Northen T."/>
            <person name="Drula E."/>
            <person name="Henrissat B."/>
            <person name="Hsieh H.M."/>
            <person name="Youens-Clark K."/>
            <person name="Lutzoni F."/>
            <person name="Miadlikowska J."/>
            <person name="Eastwood D.C."/>
            <person name="Hamelin R.C."/>
            <person name="Grigoriev I.V."/>
            <person name="U'Ren J.M."/>
        </authorList>
    </citation>
    <scope>NUCLEOTIDE SEQUENCE [LARGE SCALE GENOMIC DNA]</scope>
    <source>
        <strain evidence="1 2">ER1909</strain>
    </source>
</reference>
<dbReference type="Proteomes" id="UP001497680">
    <property type="component" value="Unassembled WGS sequence"/>
</dbReference>
<keyword evidence="2" id="KW-1185">Reference proteome</keyword>
<name>A0ACC0D0R9_9PEZI</name>